<feature type="region of interest" description="Disordered" evidence="1">
    <location>
        <begin position="34"/>
        <end position="134"/>
    </location>
</feature>
<accession>A0A3B0FR57</accession>
<feature type="compositionally biased region" description="Low complexity" evidence="1">
    <location>
        <begin position="34"/>
        <end position="43"/>
    </location>
</feature>
<evidence type="ECO:0000313" key="2">
    <source>
        <dbReference type="EMBL" id="RKO25393.1"/>
    </source>
</evidence>
<dbReference type="AlphaFoldDB" id="A0A3B0FR57"/>
<comment type="caution">
    <text evidence="2">The sequence shown here is derived from an EMBL/GenBank/DDBJ whole genome shotgun (WGS) entry which is preliminary data.</text>
</comment>
<dbReference type="EMBL" id="RBNH01000004">
    <property type="protein sequence ID" value="RKO25393.1"/>
    <property type="molecule type" value="Genomic_DNA"/>
</dbReference>
<evidence type="ECO:0000256" key="1">
    <source>
        <dbReference type="SAM" id="MobiDB-lite"/>
    </source>
</evidence>
<dbReference type="RefSeq" id="WP_120691954.1">
    <property type="nucleotide sequence ID" value="NZ_RBNH01000004.1"/>
</dbReference>
<reference evidence="3" key="2">
    <citation type="submission" date="2018-10" db="EMBL/GenBank/DDBJ databases">
        <authorList>
            <person name="Wang Y."/>
            <person name="Wang J."/>
            <person name="Yang X."/>
            <person name="Wang Z."/>
            <person name="Huang Y."/>
        </authorList>
    </citation>
    <scope>NUCLEOTIDE SEQUENCE [LARGE SCALE GENOMIC DNA]</scope>
    <source>
        <strain evidence="3">J015</strain>
    </source>
</reference>
<feature type="compositionally biased region" description="Polar residues" evidence="1">
    <location>
        <begin position="78"/>
        <end position="90"/>
    </location>
</feature>
<dbReference type="Proteomes" id="UP000273159">
    <property type="component" value="Unassembled WGS sequence"/>
</dbReference>
<evidence type="ECO:0000313" key="3">
    <source>
        <dbReference type="Proteomes" id="UP000273159"/>
    </source>
</evidence>
<protein>
    <recommendedName>
        <fullName evidence="4">Excalibur calcium-binding domain-containing protein</fullName>
    </recommendedName>
</protein>
<evidence type="ECO:0008006" key="4">
    <source>
        <dbReference type="Google" id="ProtNLM"/>
    </source>
</evidence>
<name>A0A3B0FR57_PSEPS</name>
<reference evidence="2 3" key="1">
    <citation type="submission" date="2018-10" db="EMBL/GenBank/DDBJ databases">
        <title>Genome-guide identification and characterization of bacteria that degrade polycyclic aromatic hydrocarbons and resist hexavalent chromium simultaneously.</title>
        <authorList>
            <person name="Feng H."/>
        </authorList>
    </citation>
    <scope>NUCLEOTIDE SEQUENCE [LARGE SCALE GENOMIC DNA]</scope>
    <source>
        <strain evidence="2 3">J015</strain>
    </source>
</reference>
<feature type="region of interest" description="Disordered" evidence="1">
    <location>
        <begin position="207"/>
        <end position="228"/>
    </location>
</feature>
<sequence length="228" mass="23614">MTEPRRPLHGRTVRWARNSVITLGLTALLALSHHSATGSSSDAAVRHTGHAAELASLQRPGPEGPPSAPEQPAAGGNANASAQRNGNAQPGQADEEDPANRPQTSLQDAAGREHPVGAANPAPQAPLPQLREKVLPSQVLESGATGYGGCLIEYGENGQCVPAVPPSLASHVQEMKAAGGNPNAMEHRWSCTELRQYFKDGVALRQAGTDPQKLDANGDGKACGAGDR</sequence>
<proteinExistence type="predicted"/>
<organism evidence="2 3">
    <name type="scientific">Pseudarthrobacter phenanthrenivorans</name>
    <name type="common">Arthrobacter phenanthrenivorans</name>
    <dbReference type="NCBI Taxonomy" id="361575"/>
    <lineage>
        <taxon>Bacteria</taxon>
        <taxon>Bacillati</taxon>
        <taxon>Actinomycetota</taxon>
        <taxon>Actinomycetes</taxon>
        <taxon>Micrococcales</taxon>
        <taxon>Micrococcaceae</taxon>
        <taxon>Pseudarthrobacter</taxon>
    </lineage>
</organism>
<gene>
    <name evidence="2" type="ORF">D7Z96_06185</name>
</gene>